<feature type="region of interest" description="Disordered" evidence="1">
    <location>
        <begin position="428"/>
        <end position="524"/>
    </location>
</feature>
<comment type="caution">
    <text evidence="2">The sequence shown here is derived from an EMBL/GenBank/DDBJ whole genome shotgun (WGS) entry which is preliminary data.</text>
</comment>
<dbReference type="AlphaFoldDB" id="A0A178Z297"/>
<dbReference type="RefSeq" id="XP_018687194.1">
    <property type="nucleotide sequence ID" value="XM_018843488.1"/>
</dbReference>
<gene>
    <name evidence="2" type="ORF">AYL99_11984</name>
</gene>
<feature type="compositionally biased region" description="Acidic residues" evidence="1">
    <location>
        <begin position="429"/>
        <end position="441"/>
    </location>
</feature>
<evidence type="ECO:0000313" key="3">
    <source>
        <dbReference type="Proteomes" id="UP000078343"/>
    </source>
</evidence>
<keyword evidence="3" id="KW-1185">Reference proteome</keyword>
<accession>A0A178Z297</accession>
<reference evidence="2 3" key="1">
    <citation type="submission" date="2016-04" db="EMBL/GenBank/DDBJ databases">
        <title>Draft genome of Fonsecaea erecta CBS 125763.</title>
        <authorList>
            <person name="Weiss V.A."/>
            <person name="Vicente V.A."/>
            <person name="Raittz R.T."/>
            <person name="Moreno L.F."/>
            <person name="De Souza E.M."/>
            <person name="Pedrosa F.O."/>
            <person name="Steffens M.B."/>
            <person name="Faoro H."/>
            <person name="Tadra-Sfeir M.Z."/>
            <person name="Najafzadeh M.J."/>
            <person name="Felipe M.S."/>
            <person name="Teixeira M."/>
            <person name="Sun J."/>
            <person name="Xi L."/>
            <person name="Gomes R."/>
            <person name="De Azevedo C.M."/>
            <person name="Salgado C.G."/>
            <person name="Da Silva M.B."/>
            <person name="Nascimento M.F."/>
            <person name="Queiroz-Telles F."/>
            <person name="Attili D.S."/>
            <person name="Gorbushina A."/>
        </authorList>
    </citation>
    <scope>NUCLEOTIDE SEQUENCE [LARGE SCALE GENOMIC DNA]</scope>
    <source>
        <strain evidence="2 3">CBS 125763</strain>
    </source>
</reference>
<evidence type="ECO:0000313" key="2">
    <source>
        <dbReference type="EMBL" id="OAP53827.1"/>
    </source>
</evidence>
<evidence type="ECO:0008006" key="4">
    <source>
        <dbReference type="Google" id="ProtNLM"/>
    </source>
</evidence>
<dbReference type="EMBL" id="LVYI01000020">
    <property type="protein sequence ID" value="OAP53827.1"/>
    <property type="molecule type" value="Genomic_DNA"/>
</dbReference>
<organism evidence="2 3">
    <name type="scientific">Fonsecaea erecta</name>
    <dbReference type="NCBI Taxonomy" id="1367422"/>
    <lineage>
        <taxon>Eukaryota</taxon>
        <taxon>Fungi</taxon>
        <taxon>Dikarya</taxon>
        <taxon>Ascomycota</taxon>
        <taxon>Pezizomycotina</taxon>
        <taxon>Eurotiomycetes</taxon>
        <taxon>Chaetothyriomycetidae</taxon>
        <taxon>Chaetothyriales</taxon>
        <taxon>Herpotrichiellaceae</taxon>
        <taxon>Fonsecaea</taxon>
    </lineage>
</organism>
<dbReference type="GeneID" id="30016151"/>
<dbReference type="Proteomes" id="UP000078343">
    <property type="component" value="Unassembled WGS sequence"/>
</dbReference>
<feature type="compositionally biased region" description="Acidic residues" evidence="1">
    <location>
        <begin position="509"/>
        <end position="524"/>
    </location>
</feature>
<protein>
    <recommendedName>
        <fullName evidence="4">F-box domain-containing protein</fullName>
    </recommendedName>
</protein>
<dbReference type="STRING" id="1367422.A0A178Z297"/>
<proteinExistence type="predicted"/>
<dbReference type="OrthoDB" id="3674062at2759"/>
<name>A0A178Z297_9EURO</name>
<evidence type="ECO:0000256" key="1">
    <source>
        <dbReference type="SAM" id="MobiDB-lite"/>
    </source>
</evidence>
<sequence length="524" mass="58480">MRGTASGEDLSDEVLVRIAGFLGVQSQQGLCYLCRCSKSLYYLTTPELYRNVRLPGITNIQRFLRSLCKHPYRASGTESLSILDHNYPSIFHDPWIGTGYIESCRALLFSNNSAQFSAFLDMETADITAVLSNRDHDRGLWLAFLVLQLPSLRKIKLELNGGVFFLGKLFDFALTRKPDLNLFPFLSTIEIGTGRNYAAVNVFPFLRVQTLRNFSARHVLDGGPTDLSLVPQIRSLELLDSFEKVADLLALLKTCHHLRTVQISRNESDANAGNEYQIMRALSDSHGASLEQLDFYSWTASKKQQVVNMGRFVNLTSLKLPSPMILPHQMDASGLPIHLLLPLLNVRDLTLYLTYEFGPLENFWLAVQYLITREDLTPMLTSLCLAWAPGMVDLEQDKPGRRGVAEAARDRGVALRLIEGFYPRFEEVPIPEDSDVEDSDAESSQSANDGVPILEKSDAEDPDAEGSQSASEEVPILEDSDAESSQSANGGVRILKECPYFRTQTREEPDAEGDQSVNEEEDGT</sequence>